<name>A0AAW0D3D2_9AGAR</name>
<protein>
    <submittedName>
        <fullName evidence="1">Uncharacterized protein</fullName>
    </submittedName>
</protein>
<proteinExistence type="predicted"/>
<gene>
    <name evidence="1" type="ORF">R3P38DRAFT_3175550</name>
</gene>
<dbReference type="AlphaFoldDB" id="A0AAW0D3D2"/>
<sequence>MSPPCLDLSVIEAYPPLLRTMAQGACGDSPEAQEQLELMSWILGHLGKYSTISRSRRRQVSHCRPPGPPVQPSRFALSDYLDSRIVLDLLNGFSELNNNRKTRLFYYTATPLGIMSGSLRNAHPSIIDKPVVSDPRLIPPITPVRLHRFSDSPATSSSLSARSSCSSTLPAASSSHIFHAARLPQGSSVSSTQQPLFARPSLSTPMLHRSAPLARFTSPRLIRGLCDPLVRLRGWTSHPDFARDILDTARQFRASRTSQISVRSPGGDASSISMPTLSAHSISLAPSPFEMAAPTFDSSMQHPPAHVQLESISLETTDSISSSVVVTKSSPPPLTTSIPRGSSRSIRVFRHRPRLVAPSVMAIAGSRCLSWRFNPRKGPDKSTLDLEYKHNLHRQR</sequence>
<keyword evidence="2" id="KW-1185">Reference proteome</keyword>
<evidence type="ECO:0000313" key="1">
    <source>
        <dbReference type="EMBL" id="KAK7046267.1"/>
    </source>
</evidence>
<accession>A0AAW0D3D2</accession>
<evidence type="ECO:0000313" key="2">
    <source>
        <dbReference type="Proteomes" id="UP001362999"/>
    </source>
</evidence>
<dbReference type="EMBL" id="JAWWNJ010000010">
    <property type="protein sequence ID" value="KAK7046267.1"/>
    <property type="molecule type" value="Genomic_DNA"/>
</dbReference>
<reference evidence="1 2" key="1">
    <citation type="journal article" date="2024" name="J Genomics">
        <title>Draft genome sequencing and assembly of Favolaschia claudopus CIRM-BRFM 2984 isolated from oak limbs.</title>
        <authorList>
            <person name="Navarro D."/>
            <person name="Drula E."/>
            <person name="Chaduli D."/>
            <person name="Cazenave R."/>
            <person name="Ahrendt S."/>
            <person name="Wang J."/>
            <person name="Lipzen A."/>
            <person name="Daum C."/>
            <person name="Barry K."/>
            <person name="Grigoriev I.V."/>
            <person name="Favel A."/>
            <person name="Rosso M.N."/>
            <person name="Martin F."/>
        </authorList>
    </citation>
    <scope>NUCLEOTIDE SEQUENCE [LARGE SCALE GENOMIC DNA]</scope>
    <source>
        <strain evidence="1 2">CIRM-BRFM 2984</strain>
    </source>
</reference>
<organism evidence="1 2">
    <name type="scientific">Favolaschia claudopus</name>
    <dbReference type="NCBI Taxonomy" id="2862362"/>
    <lineage>
        <taxon>Eukaryota</taxon>
        <taxon>Fungi</taxon>
        <taxon>Dikarya</taxon>
        <taxon>Basidiomycota</taxon>
        <taxon>Agaricomycotina</taxon>
        <taxon>Agaricomycetes</taxon>
        <taxon>Agaricomycetidae</taxon>
        <taxon>Agaricales</taxon>
        <taxon>Marasmiineae</taxon>
        <taxon>Mycenaceae</taxon>
        <taxon>Favolaschia</taxon>
    </lineage>
</organism>
<comment type="caution">
    <text evidence="1">The sequence shown here is derived from an EMBL/GenBank/DDBJ whole genome shotgun (WGS) entry which is preliminary data.</text>
</comment>
<dbReference type="Proteomes" id="UP001362999">
    <property type="component" value="Unassembled WGS sequence"/>
</dbReference>